<evidence type="ECO:0000313" key="1">
    <source>
        <dbReference type="EMBL" id="EDK33190.1"/>
    </source>
</evidence>
<sequence length="111" mass="13160">MEKKRILISKDCIDKIILGLKSIKVSTTNKIIIEDIEKLLDLLKKELNEESIPLKERILEKMKETKGIDPDMNANLYILYRNLDNEHITEQQAQELFDTYVKMESYNKKIY</sequence>
<reference evidence="1 2" key="1">
    <citation type="journal article" date="2008" name="Proc. Natl. Acad. Sci. U.S.A.">
        <title>The genome of Clostridium kluyveri, a strict anaerobe with unique metabolic features.</title>
        <authorList>
            <person name="Seedorf H."/>
            <person name="Fricke W.F."/>
            <person name="Veith B."/>
            <person name="Brueggemann H."/>
            <person name="Liesegang H."/>
            <person name="Strittmatter A."/>
            <person name="Miethke M."/>
            <person name="Buckel W."/>
            <person name="Hinderberger J."/>
            <person name="Li F."/>
            <person name="Hagemeier C."/>
            <person name="Thauer R.K."/>
            <person name="Gottschalk G."/>
        </authorList>
    </citation>
    <scope>NUCLEOTIDE SEQUENCE [LARGE SCALE GENOMIC DNA]</scope>
    <source>
        <strain evidence="2">ATCC 8527 / DSM 555 / NCIMB 10680</strain>
    </source>
</reference>
<proteinExistence type="predicted"/>
<organism evidence="1 2">
    <name type="scientific">Clostridium kluyveri (strain ATCC 8527 / DSM 555 / NBRC 12016 / NCIMB 10680 / K1)</name>
    <dbReference type="NCBI Taxonomy" id="431943"/>
    <lineage>
        <taxon>Bacteria</taxon>
        <taxon>Bacillati</taxon>
        <taxon>Bacillota</taxon>
        <taxon>Clostridia</taxon>
        <taxon>Eubacteriales</taxon>
        <taxon>Clostridiaceae</taxon>
        <taxon>Clostridium</taxon>
    </lineage>
</organism>
<dbReference type="EMBL" id="CP000673">
    <property type="protein sequence ID" value="EDK33190.1"/>
    <property type="molecule type" value="Genomic_DNA"/>
</dbReference>
<keyword evidence="2" id="KW-1185">Reference proteome</keyword>
<dbReference type="eggNOG" id="ENOG502ZI7C">
    <property type="taxonomic scope" value="Bacteria"/>
</dbReference>
<dbReference type="HOGENOM" id="CLU_171665_0_0_9"/>
<dbReference type="RefSeq" id="WP_012101527.1">
    <property type="nucleotide sequence ID" value="NC_009706.1"/>
</dbReference>
<gene>
    <name evidence="1" type="ordered locus">CKL_1148</name>
</gene>
<evidence type="ECO:0000313" key="2">
    <source>
        <dbReference type="Proteomes" id="UP000002411"/>
    </source>
</evidence>
<accession>A5N7A9</accession>
<dbReference type="KEGG" id="ckl:CKL_1148"/>
<dbReference type="STRING" id="431943.CKL_1148"/>
<dbReference type="AlphaFoldDB" id="A5N7A9"/>
<protein>
    <submittedName>
        <fullName evidence="1">Uncharacterized protein</fullName>
    </submittedName>
</protein>
<name>A5N7A9_CLOK5</name>
<dbReference type="Proteomes" id="UP000002411">
    <property type="component" value="Chromosome"/>
</dbReference>